<organism evidence="1 2">
    <name type="scientific">Algoriphagus confluentis</name>
    <dbReference type="NCBI Taxonomy" id="1697556"/>
    <lineage>
        <taxon>Bacteria</taxon>
        <taxon>Pseudomonadati</taxon>
        <taxon>Bacteroidota</taxon>
        <taxon>Cytophagia</taxon>
        <taxon>Cytophagales</taxon>
        <taxon>Cyclobacteriaceae</taxon>
        <taxon>Algoriphagus</taxon>
    </lineage>
</organism>
<name>A0ABQ6PPC8_9BACT</name>
<gene>
    <name evidence="1" type="ORF">Aconfl_24520</name>
</gene>
<dbReference type="Proteomes" id="UP001338309">
    <property type="component" value="Unassembled WGS sequence"/>
</dbReference>
<evidence type="ECO:0000313" key="2">
    <source>
        <dbReference type="Proteomes" id="UP001338309"/>
    </source>
</evidence>
<dbReference type="EMBL" id="BTPD01000007">
    <property type="protein sequence ID" value="GMQ29809.1"/>
    <property type="molecule type" value="Genomic_DNA"/>
</dbReference>
<proteinExistence type="predicted"/>
<protein>
    <recommendedName>
        <fullName evidence="3">Arm DNA-binding domain-containing protein</fullName>
    </recommendedName>
</protein>
<reference evidence="1 2" key="1">
    <citation type="submission" date="2023-08" db="EMBL/GenBank/DDBJ databases">
        <title>Draft genome sequence of Algoriphagus confluentis.</title>
        <authorList>
            <person name="Takatani N."/>
            <person name="Hosokawa M."/>
            <person name="Sawabe T."/>
        </authorList>
    </citation>
    <scope>NUCLEOTIDE SEQUENCE [LARGE SCALE GENOMIC DNA]</scope>
    <source>
        <strain evidence="1 2">NBRC 111222</strain>
    </source>
</reference>
<evidence type="ECO:0000313" key="1">
    <source>
        <dbReference type="EMBL" id="GMQ29809.1"/>
    </source>
</evidence>
<evidence type="ECO:0008006" key="3">
    <source>
        <dbReference type="Google" id="ProtNLM"/>
    </source>
</evidence>
<sequence length="43" mass="5180">MKCKLMYVYYRKLRNSSPKVNIEVRLEVNAGKGHQQYIQKDHL</sequence>
<accession>A0ABQ6PPC8</accession>
<keyword evidence="2" id="KW-1185">Reference proteome</keyword>
<comment type="caution">
    <text evidence="1">The sequence shown here is derived from an EMBL/GenBank/DDBJ whole genome shotgun (WGS) entry which is preliminary data.</text>
</comment>